<proteinExistence type="predicted"/>
<feature type="domain" description="Transglycosylase SLT" evidence="1">
    <location>
        <begin position="118"/>
        <end position="182"/>
    </location>
</feature>
<evidence type="ECO:0000313" key="2">
    <source>
        <dbReference type="EMBL" id="KGA16613.1"/>
    </source>
</evidence>
<protein>
    <recommendedName>
        <fullName evidence="1">Transglycosylase SLT domain-containing protein</fullName>
    </recommendedName>
</protein>
<reference evidence="2" key="1">
    <citation type="submission" date="2014-05" db="EMBL/GenBank/DDBJ databases">
        <title>Key roles for freshwater Actinobacteria revealed by deep metagenomic sequencing.</title>
        <authorList>
            <person name="Ghai R."/>
            <person name="Mizuno C.M."/>
            <person name="Picazo A."/>
            <person name="Camacho A."/>
            <person name="Rodriguez-Valera F."/>
        </authorList>
    </citation>
    <scope>NUCLEOTIDE SEQUENCE</scope>
</reference>
<evidence type="ECO:0000259" key="1">
    <source>
        <dbReference type="Pfam" id="PF01464"/>
    </source>
</evidence>
<accession>A0A094SEI3</accession>
<dbReference type="InterPro" id="IPR023346">
    <property type="entry name" value="Lysozyme-like_dom_sf"/>
</dbReference>
<dbReference type="Gene3D" id="1.10.530.10">
    <property type="match status" value="1"/>
</dbReference>
<comment type="caution">
    <text evidence="2">The sequence shown here is derived from an EMBL/GenBank/DDBJ whole genome shotgun (WGS) entry which is preliminary data.</text>
</comment>
<dbReference type="AlphaFoldDB" id="A0A094SEI3"/>
<dbReference type="Pfam" id="PF01464">
    <property type="entry name" value="SLT"/>
    <property type="match status" value="1"/>
</dbReference>
<name>A0A094SEI3_9ZZZZ</name>
<sequence length="195" mass="21580">MKMRKLVLAIWSTVATLLFVTSAQPTAYGLEFPMTTRLVLPDAPVASARLVAAPTTASAVGASLTAALDSRKAVFSSEIAVVSAMSLNVESTRTPLGAKKFAKYMMAADYGWGDDQYSCLNRLWTKESNWNYQARNPRSGAHGIPQALPATKMEKIGTDWRTNPVTQIKWGLLYVSERYNTPCAAWNKFRRSNFY</sequence>
<dbReference type="InterPro" id="IPR008258">
    <property type="entry name" value="Transglycosylase_SLT_dom_1"/>
</dbReference>
<dbReference type="EMBL" id="JNSK01000061">
    <property type="protein sequence ID" value="KGA16613.1"/>
    <property type="molecule type" value="Genomic_DNA"/>
</dbReference>
<dbReference type="SUPFAM" id="SSF53955">
    <property type="entry name" value="Lysozyme-like"/>
    <property type="match status" value="1"/>
</dbReference>
<gene>
    <name evidence="2" type="ORF">GM50_13960</name>
</gene>
<organism evidence="2">
    <name type="scientific">freshwater metagenome</name>
    <dbReference type="NCBI Taxonomy" id="449393"/>
    <lineage>
        <taxon>unclassified sequences</taxon>
        <taxon>metagenomes</taxon>
        <taxon>ecological metagenomes</taxon>
    </lineage>
</organism>